<accession>A0A426XDC3</accession>
<organism evidence="2 3">
    <name type="scientific">Ensete ventricosum</name>
    <name type="common">Abyssinian banana</name>
    <name type="synonym">Musa ensete</name>
    <dbReference type="NCBI Taxonomy" id="4639"/>
    <lineage>
        <taxon>Eukaryota</taxon>
        <taxon>Viridiplantae</taxon>
        <taxon>Streptophyta</taxon>
        <taxon>Embryophyta</taxon>
        <taxon>Tracheophyta</taxon>
        <taxon>Spermatophyta</taxon>
        <taxon>Magnoliopsida</taxon>
        <taxon>Liliopsida</taxon>
        <taxon>Zingiberales</taxon>
        <taxon>Musaceae</taxon>
        <taxon>Ensete</taxon>
    </lineage>
</organism>
<name>A0A426XDC3_ENSVE</name>
<dbReference type="AlphaFoldDB" id="A0A426XDC3"/>
<dbReference type="Proteomes" id="UP000287651">
    <property type="component" value="Unassembled WGS sequence"/>
</dbReference>
<sequence length="121" mass="13344">MHRVDAVGISLGVHRELTEGIGSLLGWRKGVHQKKTKTRRKIIGGLTMTGAKELQPYDGPRSSLSIGLGFGRCSGISPEFTRRFTEGIGKFAESMSEDRREKTRKLTASMPEATRLAEVRS</sequence>
<evidence type="ECO:0000256" key="1">
    <source>
        <dbReference type="SAM" id="MobiDB-lite"/>
    </source>
</evidence>
<evidence type="ECO:0000313" key="3">
    <source>
        <dbReference type="Proteomes" id="UP000287651"/>
    </source>
</evidence>
<comment type="caution">
    <text evidence="2">The sequence shown here is derived from an EMBL/GenBank/DDBJ whole genome shotgun (WGS) entry which is preliminary data.</text>
</comment>
<gene>
    <name evidence="2" type="ORF">B296_00009466</name>
</gene>
<evidence type="ECO:0000313" key="2">
    <source>
        <dbReference type="EMBL" id="RRT37464.1"/>
    </source>
</evidence>
<feature type="region of interest" description="Disordered" evidence="1">
    <location>
        <begin position="94"/>
        <end position="121"/>
    </location>
</feature>
<proteinExistence type="predicted"/>
<reference evidence="2 3" key="1">
    <citation type="journal article" date="2014" name="Agronomy (Basel)">
        <title>A Draft Genome Sequence for Ensete ventricosum, the Drought-Tolerant Tree Against Hunger.</title>
        <authorList>
            <person name="Harrison J."/>
            <person name="Moore K.A."/>
            <person name="Paszkiewicz K."/>
            <person name="Jones T."/>
            <person name="Grant M."/>
            <person name="Ambacheew D."/>
            <person name="Muzemil S."/>
            <person name="Studholme D.J."/>
        </authorList>
    </citation>
    <scope>NUCLEOTIDE SEQUENCE [LARGE SCALE GENOMIC DNA]</scope>
</reference>
<protein>
    <submittedName>
        <fullName evidence="2">Uncharacterized protein</fullName>
    </submittedName>
</protein>
<dbReference type="EMBL" id="AMZH03022264">
    <property type="protein sequence ID" value="RRT37464.1"/>
    <property type="molecule type" value="Genomic_DNA"/>
</dbReference>